<keyword evidence="3" id="KW-1185">Reference proteome</keyword>
<evidence type="ECO:0000313" key="3">
    <source>
        <dbReference type="Proteomes" id="UP001054821"/>
    </source>
</evidence>
<accession>A0AAD4ZNW2</accession>
<gene>
    <name evidence="2" type="ORF">L3X38_004468</name>
</gene>
<protein>
    <submittedName>
        <fullName evidence="2">Uncharacterized protein</fullName>
    </submittedName>
</protein>
<dbReference type="Proteomes" id="UP001054821">
    <property type="component" value="Chromosome 1"/>
</dbReference>
<organism evidence="2 3">
    <name type="scientific">Prunus dulcis</name>
    <name type="common">Almond</name>
    <name type="synonym">Amygdalus dulcis</name>
    <dbReference type="NCBI Taxonomy" id="3755"/>
    <lineage>
        <taxon>Eukaryota</taxon>
        <taxon>Viridiplantae</taxon>
        <taxon>Streptophyta</taxon>
        <taxon>Embryophyta</taxon>
        <taxon>Tracheophyta</taxon>
        <taxon>Spermatophyta</taxon>
        <taxon>Magnoliopsida</taxon>
        <taxon>eudicotyledons</taxon>
        <taxon>Gunneridae</taxon>
        <taxon>Pentapetalae</taxon>
        <taxon>rosids</taxon>
        <taxon>fabids</taxon>
        <taxon>Rosales</taxon>
        <taxon>Rosaceae</taxon>
        <taxon>Amygdaloideae</taxon>
        <taxon>Amygdaleae</taxon>
        <taxon>Prunus</taxon>
    </lineage>
</organism>
<dbReference type="EMBL" id="JAJFAZ020000001">
    <property type="protein sequence ID" value="KAI5351577.1"/>
    <property type="molecule type" value="Genomic_DNA"/>
</dbReference>
<reference evidence="2 3" key="1">
    <citation type="journal article" date="2022" name="G3 (Bethesda)">
        <title>Whole-genome sequence and methylome profiling of the almond [Prunus dulcis (Mill.) D.A. Webb] cultivar 'Nonpareil'.</title>
        <authorList>
            <person name="D'Amico-Willman K.M."/>
            <person name="Ouma W.Z."/>
            <person name="Meulia T."/>
            <person name="Sideli G.M."/>
            <person name="Gradziel T.M."/>
            <person name="Fresnedo-Ramirez J."/>
        </authorList>
    </citation>
    <scope>NUCLEOTIDE SEQUENCE [LARGE SCALE GENOMIC DNA]</scope>
    <source>
        <strain evidence="2">Clone GOH B32 T37-40</strain>
    </source>
</reference>
<evidence type="ECO:0000256" key="1">
    <source>
        <dbReference type="SAM" id="MobiDB-lite"/>
    </source>
</evidence>
<evidence type="ECO:0000313" key="2">
    <source>
        <dbReference type="EMBL" id="KAI5351577.1"/>
    </source>
</evidence>
<feature type="region of interest" description="Disordered" evidence="1">
    <location>
        <begin position="80"/>
        <end position="108"/>
    </location>
</feature>
<proteinExistence type="predicted"/>
<feature type="region of interest" description="Disordered" evidence="1">
    <location>
        <begin position="1"/>
        <end position="37"/>
    </location>
</feature>
<comment type="caution">
    <text evidence="2">The sequence shown here is derived from an EMBL/GenBank/DDBJ whole genome shotgun (WGS) entry which is preliminary data.</text>
</comment>
<sequence>MNPPSSFTPDGSILGLNTGASHAPPPITSWPETSTRESTVEANLLVQIESLRQDMAKMQDHTNILSSKVRNGLEQIMHHRQEQSLKSVPKPSGSDMGKQMVAAKPSTS</sequence>
<dbReference type="AlphaFoldDB" id="A0AAD4ZNW2"/>
<name>A0AAD4ZNW2_PRUDU</name>